<keyword evidence="5" id="KW-0677">Repeat</keyword>
<gene>
    <name evidence="12" type="ORF">BDW47DRAFT_126458</name>
</gene>
<evidence type="ECO:0000256" key="10">
    <source>
        <dbReference type="PROSITE-ProRule" id="PRU00282"/>
    </source>
</evidence>
<keyword evidence="8" id="KW-0496">Mitochondrion</keyword>
<keyword evidence="6" id="KW-0999">Mitochondrion inner membrane</keyword>
<dbReference type="SUPFAM" id="SSF103506">
    <property type="entry name" value="Mitochondrial carrier"/>
    <property type="match status" value="1"/>
</dbReference>
<dbReference type="OrthoDB" id="44467at2759"/>
<dbReference type="PROSITE" id="PS50920">
    <property type="entry name" value="SOLCAR"/>
    <property type="match status" value="3"/>
</dbReference>
<reference evidence="12 13" key="1">
    <citation type="submission" date="2017-12" db="EMBL/GenBank/DDBJ databases">
        <authorList>
            <consortium name="DOE Joint Genome Institute"/>
            <person name="Haridas S."/>
            <person name="Kjaerbolling I."/>
            <person name="Vesth T.C."/>
            <person name="Frisvad J.C."/>
            <person name="Nybo J.L."/>
            <person name="Theobald S."/>
            <person name="Kuo A."/>
            <person name="Bowyer P."/>
            <person name="Matsuda Y."/>
            <person name="Mondo S."/>
            <person name="Lyhne E.K."/>
            <person name="Kogle M.E."/>
            <person name="Clum A."/>
            <person name="Lipzen A."/>
            <person name="Salamov A."/>
            <person name="Ngan C.Y."/>
            <person name="Daum C."/>
            <person name="Chiniquy J."/>
            <person name="Barry K."/>
            <person name="LaButti K."/>
            <person name="Simmons B.A."/>
            <person name="Magnuson J.K."/>
            <person name="Mortensen U.H."/>
            <person name="Larsen T.O."/>
            <person name="Grigoriev I.V."/>
            <person name="Baker S.E."/>
            <person name="Andersen M.R."/>
            <person name="Nordberg H.P."/>
            <person name="Cantor M.N."/>
            <person name="Hua S.X."/>
        </authorList>
    </citation>
    <scope>NUCLEOTIDE SEQUENCE [LARGE SCALE GENOMIC DNA]</scope>
    <source>
        <strain evidence="12 13">CBS 102.13</strain>
    </source>
</reference>
<dbReference type="STRING" id="41067.A0A2I2F9I2"/>
<feature type="repeat" description="Solcar" evidence="10">
    <location>
        <begin position="107"/>
        <end position="197"/>
    </location>
</feature>
<proteinExistence type="inferred from homology"/>
<keyword evidence="4 10" id="KW-0812">Transmembrane</keyword>
<keyword evidence="3 11" id="KW-0813">Transport</keyword>
<evidence type="ECO:0000256" key="6">
    <source>
        <dbReference type="ARBA" id="ARBA00022792"/>
    </source>
</evidence>
<sequence>MGHLGTATVPKASVNPAISLLSGCVAGAAEGFATYPFEFAKTSVQLRNDFNTRNPLRVIAQIVSRQGPLALYTGCSSLVLGNMGKDGVRFFAYDAIKQRLAGPSGHASLGQGILAGMCAGAVESVVAVTPSERIKTALIDDAKSGQGRRLNGMASAVRWIIRHQGVHGLYKGLLPTTMKQASTSAVRMGSYNILKEMGLAYGVQQSALTTFVTGAIAGTITVYTTQPFDSIKTRAQTSGSAGTAAAIRSIYSAHGLRGYWRGSTMRLGRLVMGGGIVFTVYENTQLFFRSIVPLPNEVSSMDPGA</sequence>
<dbReference type="InterPro" id="IPR018108">
    <property type="entry name" value="MCP_transmembrane"/>
</dbReference>
<comment type="similarity">
    <text evidence="2 11">Belongs to the mitochondrial carrier (TC 2.A.29) family.</text>
</comment>
<evidence type="ECO:0000313" key="13">
    <source>
        <dbReference type="Proteomes" id="UP000234585"/>
    </source>
</evidence>
<dbReference type="Pfam" id="PF00153">
    <property type="entry name" value="Mito_carr"/>
    <property type="match status" value="3"/>
</dbReference>
<dbReference type="InterPro" id="IPR049563">
    <property type="entry name" value="TXTP-like"/>
</dbReference>
<accession>A0A2I2F9I2</accession>
<organism evidence="12 13">
    <name type="scientific">Aspergillus candidus</name>
    <dbReference type="NCBI Taxonomy" id="41067"/>
    <lineage>
        <taxon>Eukaryota</taxon>
        <taxon>Fungi</taxon>
        <taxon>Dikarya</taxon>
        <taxon>Ascomycota</taxon>
        <taxon>Pezizomycotina</taxon>
        <taxon>Eurotiomycetes</taxon>
        <taxon>Eurotiomycetidae</taxon>
        <taxon>Eurotiales</taxon>
        <taxon>Aspergillaceae</taxon>
        <taxon>Aspergillus</taxon>
        <taxon>Aspergillus subgen. Circumdati</taxon>
    </lineage>
</organism>
<evidence type="ECO:0000313" key="12">
    <source>
        <dbReference type="EMBL" id="PLB37258.1"/>
    </source>
</evidence>
<comment type="subcellular location">
    <subcellularLocation>
        <location evidence="1">Mitochondrion membrane</location>
        <topology evidence="1">Multi-pass membrane protein</topology>
    </subcellularLocation>
</comment>
<evidence type="ECO:0000256" key="4">
    <source>
        <dbReference type="ARBA" id="ARBA00022692"/>
    </source>
</evidence>
<evidence type="ECO:0000256" key="9">
    <source>
        <dbReference type="ARBA" id="ARBA00023136"/>
    </source>
</evidence>
<dbReference type="Gene3D" id="1.50.40.10">
    <property type="entry name" value="Mitochondrial carrier domain"/>
    <property type="match status" value="1"/>
</dbReference>
<evidence type="ECO:0000256" key="3">
    <source>
        <dbReference type="ARBA" id="ARBA00022448"/>
    </source>
</evidence>
<evidence type="ECO:0000256" key="1">
    <source>
        <dbReference type="ARBA" id="ARBA00004225"/>
    </source>
</evidence>
<dbReference type="RefSeq" id="XP_024671270.1">
    <property type="nucleotide sequence ID" value="XM_024816555.1"/>
</dbReference>
<dbReference type="EMBL" id="KZ559144">
    <property type="protein sequence ID" value="PLB37258.1"/>
    <property type="molecule type" value="Genomic_DNA"/>
</dbReference>
<dbReference type="GO" id="GO:0071913">
    <property type="term" value="F:citrate secondary active transmembrane transporter activity"/>
    <property type="evidence" value="ECO:0007669"/>
    <property type="project" value="TreeGrafter"/>
</dbReference>
<dbReference type="PANTHER" id="PTHR45788:SF3">
    <property type="entry name" value="TRICARBOXYLATE TRANSPORT PROTEIN"/>
    <property type="match status" value="1"/>
</dbReference>
<feature type="repeat" description="Solcar" evidence="10">
    <location>
        <begin position="205"/>
        <end position="287"/>
    </location>
</feature>
<keyword evidence="7" id="KW-1133">Transmembrane helix</keyword>
<evidence type="ECO:0000256" key="7">
    <source>
        <dbReference type="ARBA" id="ARBA00022989"/>
    </source>
</evidence>
<dbReference type="AlphaFoldDB" id="A0A2I2F9I2"/>
<evidence type="ECO:0000256" key="5">
    <source>
        <dbReference type="ARBA" id="ARBA00022737"/>
    </source>
</evidence>
<evidence type="ECO:0000256" key="8">
    <source>
        <dbReference type="ARBA" id="ARBA00023128"/>
    </source>
</evidence>
<protein>
    <submittedName>
        <fullName evidence="12">Mitochondrial carrier domain-containing protein</fullName>
    </submittedName>
</protein>
<dbReference type="GO" id="GO:0006843">
    <property type="term" value="P:mitochondrial citrate transmembrane transport"/>
    <property type="evidence" value="ECO:0007669"/>
    <property type="project" value="TreeGrafter"/>
</dbReference>
<dbReference type="GO" id="GO:0031966">
    <property type="term" value="C:mitochondrial membrane"/>
    <property type="evidence" value="ECO:0007669"/>
    <property type="project" value="UniProtKB-SubCell"/>
</dbReference>
<dbReference type="PANTHER" id="PTHR45788">
    <property type="entry name" value="SUCCINATE/FUMARATE MITOCHONDRIAL TRANSPORTER-RELATED"/>
    <property type="match status" value="1"/>
</dbReference>
<dbReference type="Proteomes" id="UP000234585">
    <property type="component" value="Unassembled WGS sequence"/>
</dbReference>
<name>A0A2I2F9I2_ASPCN</name>
<dbReference type="InterPro" id="IPR023395">
    <property type="entry name" value="MCP_dom_sf"/>
</dbReference>
<keyword evidence="9 10" id="KW-0472">Membrane</keyword>
<feature type="repeat" description="Solcar" evidence="10">
    <location>
        <begin position="14"/>
        <end position="99"/>
    </location>
</feature>
<evidence type="ECO:0000256" key="2">
    <source>
        <dbReference type="ARBA" id="ARBA00006375"/>
    </source>
</evidence>
<evidence type="ECO:0000256" key="11">
    <source>
        <dbReference type="RuleBase" id="RU000488"/>
    </source>
</evidence>
<dbReference type="GeneID" id="36523715"/>
<keyword evidence="13" id="KW-1185">Reference proteome</keyword>